<feature type="region of interest" description="Disordered" evidence="4">
    <location>
        <begin position="183"/>
        <end position="326"/>
    </location>
</feature>
<dbReference type="PANTHER" id="PTHR45789:SF2">
    <property type="entry name" value="FI18025P1"/>
    <property type="match status" value="1"/>
</dbReference>
<evidence type="ECO:0000256" key="1">
    <source>
        <dbReference type="ARBA" id="ARBA00023125"/>
    </source>
</evidence>
<dbReference type="InterPro" id="IPR009071">
    <property type="entry name" value="HMG_box_dom"/>
</dbReference>
<dbReference type="GO" id="GO:0005634">
    <property type="term" value="C:nucleus"/>
    <property type="evidence" value="ECO:0007669"/>
    <property type="project" value="UniProtKB-UniRule"/>
</dbReference>
<feature type="compositionally biased region" description="Acidic residues" evidence="4">
    <location>
        <begin position="217"/>
        <end position="227"/>
    </location>
</feature>
<dbReference type="Gene3D" id="1.10.30.10">
    <property type="entry name" value="High mobility group box domain"/>
    <property type="match status" value="1"/>
</dbReference>
<evidence type="ECO:0000313" key="6">
    <source>
        <dbReference type="EMBL" id="KAK7757790.1"/>
    </source>
</evidence>
<feature type="compositionally biased region" description="Low complexity" evidence="4">
    <location>
        <begin position="524"/>
        <end position="533"/>
    </location>
</feature>
<dbReference type="SUPFAM" id="SSF47095">
    <property type="entry name" value="HMG-box"/>
    <property type="match status" value="1"/>
</dbReference>
<dbReference type="InterPro" id="IPR051356">
    <property type="entry name" value="SOX/SOX-like_TF"/>
</dbReference>
<evidence type="ECO:0000256" key="2">
    <source>
        <dbReference type="ARBA" id="ARBA00023242"/>
    </source>
</evidence>
<proteinExistence type="predicted"/>
<evidence type="ECO:0000313" key="7">
    <source>
        <dbReference type="Proteomes" id="UP001320420"/>
    </source>
</evidence>
<keyword evidence="2 3" id="KW-0539">Nucleus</keyword>
<dbReference type="GO" id="GO:0000978">
    <property type="term" value="F:RNA polymerase II cis-regulatory region sequence-specific DNA binding"/>
    <property type="evidence" value="ECO:0007669"/>
    <property type="project" value="TreeGrafter"/>
</dbReference>
<dbReference type="EMBL" id="JAKJXP020000001">
    <property type="protein sequence ID" value="KAK7757790.1"/>
    <property type="molecule type" value="Genomic_DNA"/>
</dbReference>
<accession>A0AAN9YXU9</accession>
<dbReference type="PROSITE" id="PS50118">
    <property type="entry name" value="HMG_BOX_2"/>
    <property type="match status" value="1"/>
</dbReference>
<feature type="compositionally biased region" description="Low complexity" evidence="4">
    <location>
        <begin position="424"/>
        <end position="438"/>
    </location>
</feature>
<reference evidence="6 7" key="1">
    <citation type="submission" date="2024-02" db="EMBL/GenBank/DDBJ databases">
        <title>De novo assembly and annotation of 12 fungi associated with fruit tree decline syndrome in Ontario, Canada.</title>
        <authorList>
            <person name="Sulman M."/>
            <person name="Ellouze W."/>
            <person name="Ilyukhin E."/>
        </authorList>
    </citation>
    <scope>NUCLEOTIDE SEQUENCE [LARGE SCALE GENOMIC DNA]</scope>
    <source>
        <strain evidence="6 7">M11/M66-122</strain>
    </source>
</reference>
<feature type="region of interest" description="Disordered" evidence="4">
    <location>
        <begin position="485"/>
        <end position="553"/>
    </location>
</feature>
<name>A0AAN9YXU9_9PEZI</name>
<evidence type="ECO:0000256" key="3">
    <source>
        <dbReference type="PROSITE-ProRule" id="PRU00267"/>
    </source>
</evidence>
<feature type="compositionally biased region" description="Pro residues" evidence="4">
    <location>
        <begin position="497"/>
        <end position="516"/>
    </location>
</feature>
<feature type="compositionally biased region" description="Gly residues" evidence="4">
    <location>
        <begin position="312"/>
        <end position="323"/>
    </location>
</feature>
<dbReference type="AlphaFoldDB" id="A0AAN9YXU9"/>
<feature type="DNA-binding region" description="HMG box" evidence="3">
    <location>
        <begin position="108"/>
        <end position="176"/>
    </location>
</feature>
<feature type="region of interest" description="Disordered" evidence="4">
    <location>
        <begin position="1"/>
        <end position="61"/>
    </location>
</feature>
<keyword evidence="1 3" id="KW-0238">DNA-binding</keyword>
<dbReference type="InterPro" id="IPR036910">
    <property type="entry name" value="HMG_box_dom_sf"/>
</dbReference>
<dbReference type="SMART" id="SM00398">
    <property type="entry name" value="HMG"/>
    <property type="match status" value="1"/>
</dbReference>
<feature type="region of interest" description="Disordered" evidence="4">
    <location>
        <begin position="413"/>
        <end position="438"/>
    </location>
</feature>
<dbReference type="CDD" id="cd01389">
    <property type="entry name" value="HMG-box_ROX1-like"/>
    <property type="match status" value="1"/>
</dbReference>
<sequence>MVTSDAMRTRSGKAIRTSQTAGGSRPYRADPYSKPSPPPKARAAKSAKKTKKAAAAEKEEDGEFILDAPLSELCADMASVTEIDIDAYAKRTIEARRAEVVHSKTGKTKRPSNAFMLYRKAYQNRAKELKKHDNHQVVSKVCGSSWRREDPRVKAYFTDLARIESELHHSAFPDYKFAPAKARNRKGGPAAGVGAGAAGAAAGQGRPYNLRRGGSPDGEDSELELADFDYATQPPSRTASRATHYDMHHPDAEYIPPGGGYQYMHHNSPHLQQQQQQHMMSAYQSSPPPPHHMSSYEFSNPGRPKPQPYGTLAGGGGPGGGGQNLAHHQQQQQMYPPYGGNGGNNGMAAMPFGGPGMSGLPGHVENVYIHRTDSPGSVAAYGASAGASPILPPHGGQYGGGGGSMMNAMYGPPLHHHQQHGLAHPQMQQPQQQQQQLHHNNQNIDPSLMAPLHQQDEVRSVASANDPYDGPLGIYNADGGGGEFSLGGYGGGIPDPIYQPTPPPMQHQQHQPPPPQQHHHHQQQHQQQQQQQQHGGGLPTYQSQPHHHQQQSNHALMVADDDLWKIEPTALDDPFDFDLLDGRSPDPEGEEEGGGGEEFKGDGRGDGGEGAAADNATGSEPGGGAADDGSIT</sequence>
<evidence type="ECO:0000259" key="5">
    <source>
        <dbReference type="PROSITE" id="PS50118"/>
    </source>
</evidence>
<dbReference type="Proteomes" id="UP001320420">
    <property type="component" value="Unassembled WGS sequence"/>
</dbReference>
<gene>
    <name evidence="6" type="ORF">SLS62_000168</name>
</gene>
<feature type="region of interest" description="Disordered" evidence="4">
    <location>
        <begin position="574"/>
        <end position="632"/>
    </location>
</feature>
<keyword evidence="7" id="KW-1185">Reference proteome</keyword>
<dbReference type="Pfam" id="PF00505">
    <property type="entry name" value="HMG_box"/>
    <property type="match status" value="1"/>
</dbReference>
<feature type="compositionally biased region" description="Basic and acidic residues" evidence="4">
    <location>
        <begin position="243"/>
        <end position="252"/>
    </location>
</feature>
<dbReference type="PANTHER" id="PTHR45789">
    <property type="entry name" value="FI18025P1"/>
    <property type="match status" value="1"/>
</dbReference>
<evidence type="ECO:0000256" key="4">
    <source>
        <dbReference type="SAM" id="MobiDB-lite"/>
    </source>
</evidence>
<feature type="domain" description="HMG box" evidence="5">
    <location>
        <begin position="108"/>
        <end position="176"/>
    </location>
</feature>
<dbReference type="GO" id="GO:0000981">
    <property type="term" value="F:DNA-binding transcription factor activity, RNA polymerase II-specific"/>
    <property type="evidence" value="ECO:0007669"/>
    <property type="project" value="TreeGrafter"/>
</dbReference>
<protein>
    <recommendedName>
        <fullName evidence="5">HMG box domain-containing protein</fullName>
    </recommendedName>
</protein>
<feature type="compositionally biased region" description="Basic and acidic residues" evidence="4">
    <location>
        <begin position="597"/>
        <end position="607"/>
    </location>
</feature>
<feature type="compositionally biased region" description="Basic residues" evidence="4">
    <location>
        <begin position="42"/>
        <end position="52"/>
    </location>
</feature>
<comment type="caution">
    <text evidence="6">The sequence shown here is derived from an EMBL/GenBank/DDBJ whole genome shotgun (WGS) entry which is preliminary data.</text>
</comment>
<organism evidence="6 7">
    <name type="scientific">Diatrype stigma</name>
    <dbReference type="NCBI Taxonomy" id="117547"/>
    <lineage>
        <taxon>Eukaryota</taxon>
        <taxon>Fungi</taxon>
        <taxon>Dikarya</taxon>
        <taxon>Ascomycota</taxon>
        <taxon>Pezizomycotina</taxon>
        <taxon>Sordariomycetes</taxon>
        <taxon>Xylariomycetidae</taxon>
        <taxon>Xylariales</taxon>
        <taxon>Diatrypaceae</taxon>
        <taxon>Diatrype</taxon>
    </lineage>
</organism>